<feature type="domain" description="Pacifastin" evidence="8">
    <location>
        <begin position="481"/>
        <end position="519"/>
    </location>
</feature>
<evidence type="ECO:0000313" key="9">
    <source>
        <dbReference type="EMBL" id="SSX18828.1"/>
    </source>
</evidence>
<comment type="similarity">
    <text evidence="6 7">Belongs to the protease inhibitor I19 family.</text>
</comment>
<gene>
    <name evidence="9" type="primary">CSON010969</name>
</gene>
<feature type="disulfide bond" evidence="7">
    <location>
        <begin position="988"/>
        <end position="1003"/>
    </location>
</feature>
<feature type="domain" description="Pacifastin" evidence="8">
    <location>
        <begin position="379"/>
        <end position="416"/>
    </location>
</feature>
<evidence type="ECO:0000256" key="1">
    <source>
        <dbReference type="ARBA" id="ARBA00004613"/>
    </source>
</evidence>
<feature type="disulfide bond" evidence="7">
    <location>
        <begin position="181"/>
        <end position="196"/>
    </location>
</feature>
<dbReference type="OMA" id="TGHFFCT"/>
<feature type="disulfide bond" evidence="7">
    <location>
        <begin position="194"/>
        <end position="204"/>
    </location>
</feature>
<feature type="site" description="Reactive bond" evidence="7">
    <location>
        <begin position="58"/>
        <end position="59"/>
    </location>
</feature>
<feature type="disulfide bond" evidence="7">
    <location>
        <begin position="227"/>
        <end position="242"/>
    </location>
</feature>
<feature type="domain" description="Pacifastin" evidence="8">
    <location>
        <begin position="224"/>
        <end position="258"/>
    </location>
</feature>
<dbReference type="InterPro" id="IPR001007">
    <property type="entry name" value="VWF_dom"/>
</dbReference>
<accession>A0A336LYS6</accession>
<feature type="disulfide bond" evidence="7">
    <location>
        <begin position="912"/>
        <end position="930"/>
    </location>
</feature>
<feature type="disulfide bond" evidence="7">
    <location>
        <begin position="1001"/>
        <end position="1011"/>
    </location>
</feature>
<feature type="site" description="Reactive bond" evidence="7">
    <location>
        <begin position="875"/>
        <end position="876"/>
    </location>
</feature>
<feature type="disulfide bond" evidence="7">
    <location>
        <begin position="32"/>
        <end position="47"/>
    </location>
</feature>
<feature type="site" description="Reactive bond" evidence="7">
    <location>
        <begin position="252"/>
        <end position="253"/>
    </location>
</feature>
<feature type="site" description="Reactive bond" evidence="7">
    <location>
        <begin position="410"/>
        <end position="411"/>
    </location>
</feature>
<feature type="domain" description="Pacifastin" evidence="8">
    <location>
        <begin position="689"/>
        <end position="727"/>
    </location>
</feature>
<feature type="domain" description="Pacifastin" evidence="8">
    <location>
        <begin position="897"/>
        <end position="933"/>
    </location>
</feature>
<evidence type="ECO:0000256" key="4">
    <source>
        <dbReference type="ARBA" id="ARBA00022900"/>
    </source>
</evidence>
<reference evidence="9" key="1">
    <citation type="submission" date="2018-07" db="EMBL/GenBank/DDBJ databases">
        <authorList>
            <person name="Quirk P.G."/>
            <person name="Krulwich T.A."/>
        </authorList>
    </citation>
    <scope>NUCLEOTIDE SEQUENCE</scope>
</reference>
<feature type="domain" description="Pacifastin" evidence="8">
    <location>
        <begin position="585"/>
        <end position="623"/>
    </location>
</feature>
<proteinExistence type="inferred from homology"/>
<feature type="domain" description="Pacifastin" evidence="8">
    <location>
        <begin position="536"/>
        <end position="573"/>
    </location>
</feature>
<feature type="site" description="Reactive bond" evidence="7">
    <location>
        <begin position="671"/>
        <end position="672"/>
    </location>
</feature>
<feature type="disulfide bond" evidence="7">
    <location>
        <begin position="998"/>
        <end position="1016"/>
    </location>
</feature>
<dbReference type="SMART" id="SM00215">
    <property type="entry name" value="VWC_out"/>
    <property type="match status" value="7"/>
</dbReference>
<dbReference type="Pfam" id="PF05375">
    <property type="entry name" value="Pacifastin_I"/>
    <property type="match status" value="19"/>
</dbReference>
<feature type="disulfide bond" evidence="7">
    <location>
        <begin position="336"/>
        <end position="346"/>
    </location>
</feature>
<feature type="disulfide bond" evidence="7">
    <location>
        <begin position="323"/>
        <end position="338"/>
    </location>
</feature>
<feature type="disulfide bond" evidence="7">
    <location>
        <begin position="915"/>
        <end position="925"/>
    </location>
</feature>
<feature type="disulfide bond" evidence="7">
    <location>
        <begin position="288"/>
        <end position="298"/>
    </location>
</feature>
<feature type="domain" description="Pacifastin" evidence="8">
    <location>
        <begin position="744"/>
        <end position="781"/>
    </location>
</feature>
<feature type="domain" description="Pacifastin" evidence="8">
    <location>
        <begin position="29"/>
        <end position="64"/>
    </location>
</feature>
<feature type="domain" description="Pacifastin" evidence="8">
    <location>
        <begin position="320"/>
        <end position="354"/>
    </location>
</feature>
<evidence type="ECO:0000256" key="7">
    <source>
        <dbReference type="PROSITE-ProRule" id="PRU00776"/>
    </source>
</evidence>
<comment type="subcellular location">
    <subcellularLocation>
        <location evidence="1">Secreted</location>
    </subcellularLocation>
</comment>
<feature type="domain" description="Pacifastin" evidence="8">
    <location>
        <begin position="272"/>
        <end position="306"/>
    </location>
</feature>
<keyword evidence="4 7" id="KW-0722">Serine protease inhibitor</keyword>
<keyword evidence="5 7" id="KW-1015">Disulfide bond</keyword>
<feature type="domain" description="Pacifastin" evidence="8">
    <location>
        <begin position="178"/>
        <end position="212"/>
    </location>
</feature>
<feature type="domain" description="Pacifastin" evidence="8">
    <location>
        <begin position="640"/>
        <end position="677"/>
    </location>
</feature>
<feature type="disulfide bond" evidence="7">
    <location>
        <begin position="191"/>
        <end position="209"/>
    </location>
</feature>
<dbReference type="GO" id="GO:0005576">
    <property type="term" value="C:extracellular region"/>
    <property type="evidence" value="ECO:0007669"/>
    <property type="project" value="UniProtKB-SubCell"/>
</dbReference>
<feature type="site" description="Reactive bond" evidence="7">
    <location>
        <begin position="160"/>
        <end position="161"/>
    </location>
</feature>
<dbReference type="VEuPathDB" id="VectorBase:CSON010969"/>
<feature type="disulfide bond" evidence="7">
    <location>
        <begin position="794"/>
        <end position="809"/>
    </location>
</feature>
<feature type="site" description="Reactive bond" evidence="7">
    <location>
        <begin position="206"/>
        <end position="207"/>
    </location>
</feature>
<dbReference type="AlphaFoldDB" id="A0A336LYS6"/>
<feature type="disulfide bond" evidence="7">
    <location>
        <begin position="86"/>
        <end position="101"/>
    </location>
</feature>
<feature type="disulfide bond" evidence="7">
    <location>
        <begin position="135"/>
        <end position="150"/>
    </location>
</feature>
<feature type="disulfide bond" evidence="7">
    <location>
        <begin position="96"/>
        <end position="114"/>
    </location>
</feature>
<feature type="site" description="Reactive bond" evidence="7">
    <location>
        <begin position="463"/>
        <end position="464"/>
    </location>
</feature>
<feature type="domain" description="Pacifastin" evidence="8">
    <location>
        <begin position="791"/>
        <end position="826"/>
    </location>
</feature>
<keyword evidence="3 7" id="KW-0646">Protease inhibitor</keyword>
<evidence type="ECO:0000259" key="8">
    <source>
        <dbReference type="PROSITE" id="PS51446"/>
    </source>
</evidence>
<feature type="domain" description="Pacifastin" evidence="8">
    <location>
        <begin position="432"/>
        <end position="469"/>
    </location>
</feature>
<organism evidence="9">
    <name type="scientific">Culicoides sonorensis</name>
    <name type="common">Biting midge</name>
    <dbReference type="NCBI Taxonomy" id="179676"/>
    <lineage>
        <taxon>Eukaryota</taxon>
        <taxon>Metazoa</taxon>
        <taxon>Ecdysozoa</taxon>
        <taxon>Arthropoda</taxon>
        <taxon>Hexapoda</taxon>
        <taxon>Insecta</taxon>
        <taxon>Pterygota</taxon>
        <taxon>Neoptera</taxon>
        <taxon>Endopterygota</taxon>
        <taxon>Diptera</taxon>
        <taxon>Nematocera</taxon>
        <taxon>Chironomoidea</taxon>
        <taxon>Ceratopogonidae</taxon>
        <taxon>Ceratopogoninae</taxon>
        <taxon>Culicoides</taxon>
        <taxon>Monoculicoides</taxon>
    </lineage>
</organism>
<feature type="disulfide bond" evidence="7">
    <location>
        <begin position="148"/>
        <end position="158"/>
    </location>
</feature>
<feature type="domain" description="Pacifastin" evidence="8">
    <location>
        <begin position="985"/>
        <end position="1018"/>
    </location>
</feature>
<dbReference type="PROSITE" id="PS51446">
    <property type="entry name" value="PACIFASTIN"/>
    <property type="match status" value="19"/>
</dbReference>
<feature type="disulfide bond" evidence="7">
    <location>
        <begin position="99"/>
        <end position="109"/>
    </location>
</feature>
<comment type="caution">
    <text evidence="7">Lacks conserved residue(s) required for the propagation of feature annotation.</text>
</comment>
<feature type="site" description="Reactive bond" evidence="7">
    <location>
        <begin position="775"/>
        <end position="776"/>
    </location>
</feature>
<feature type="disulfide bond" evidence="7">
    <location>
        <begin position="285"/>
        <end position="303"/>
    </location>
</feature>
<feature type="site" description="Reactive bond" evidence="7">
    <location>
        <begin position="111"/>
        <end position="112"/>
    </location>
</feature>
<feature type="site" description="Reactive bond" evidence="7">
    <location>
        <begin position="820"/>
        <end position="821"/>
    </location>
</feature>
<feature type="domain" description="Pacifastin" evidence="8">
    <location>
        <begin position="132"/>
        <end position="166"/>
    </location>
</feature>
<keyword evidence="2" id="KW-0964">Secreted</keyword>
<evidence type="ECO:0000256" key="5">
    <source>
        <dbReference type="ARBA" id="ARBA00023157"/>
    </source>
</evidence>
<evidence type="ECO:0000256" key="2">
    <source>
        <dbReference type="ARBA" id="ARBA00022525"/>
    </source>
</evidence>
<name>A0A336LYS6_CULSO</name>
<dbReference type="InterPro" id="IPR036201">
    <property type="entry name" value="Pacifastin_dom_sf"/>
</dbReference>
<dbReference type="InterPro" id="IPR008037">
    <property type="entry name" value="Pacifastin_dom"/>
</dbReference>
<feature type="disulfide bond" evidence="7">
    <location>
        <begin position="240"/>
        <end position="250"/>
    </location>
</feature>
<evidence type="ECO:0000256" key="6">
    <source>
        <dbReference type="ARBA" id="ARBA00029459"/>
    </source>
</evidence>
<feature type="domain" description="Pacifastin" evidence="8">
    <location>
        <begin position="844"/>
        <end position="881"/>
    </location>
</feature>
<protein>
    <submittedName>
        <fullName evidence="9">CSON010969 protein</fullName>
    </submittedName>
</protein>
<dbReference type="EMBL" id="UFQT01000045">
    <property type="protein sequence ID" value="SSX18828.1"/>
    <property type="molecule type" value="Genomic_DNA"/>
</dbReference>
<feature type="disulfide bond" evidence="7">
    <location>
        <begin position="333"/>
        <end position="351"/>
    </location>
</feature>
<feature type="domain" description="Pacifastin" evidence="8">
    <location>
        <begin position="83"/>
        <end position="117"/>
    </location>
</feature>
<evidence type="ECO:0000256" key="3">
    <source>
        <dbReference type="ARBA" id="ARBA00022690"/>
    </source>
</evidence>
<feature type="disulfide bond" evidence="7">
    <location>
        <begin position="145"/>
        <end position="163"/>
    </location>
</feature>
<feature type="disulfide bond" evidence="7">
    <location>
        <begin position="237"/>
        <end position="255"/>
    </location>
</feature>
<sequence>MIALFAYPSETETETSVNTLDENVTPSDNQVCVPNEVKMEDCNRCKCAPNGVGWFCTRKACPVPVSTETKEVAPAEQTQESPSMECVPGTTFKRECNTCTCTSTGLAACPRKNCVQRPIEEGHIVEKRSSPALECEPGTTFKRDCNNCQCTSSGKAVCTKKKCVHFTDQTKPVAKRSAGECEPGTTFKKDCNNCHCTDTGLAICTKKKCKNVKDLPKPVSKRSTGECEPGTTFKKDCNNCHCTDTGLAICTKKKCINVKDLPKPVSKRSVGEKECEPGTTFKRDCNDCHCTETGLAVCTKMGCVNFLPPTETTEELPAPEKECEPGTRFKQDCNSCICTETGFAVCTQMGCLSNDQVKNFNTEVVDKNQIAKRSPRTAKGKCTPGQTVLADDGCNTCFCNADGSIGGCTFKLCVNRQVRSAADNFNDPTAPNFSCTPGASFKHADGCNDCRCSENGKHAACTLKLCPGTFDKPRRDPYAPDFQCTPGSTFVNPADGCNMCTCKEDGTTAECTQTACADEHHKVKRSPVNNDPASPDFSCQPGTSFKHADGCNDCTCAANGKLAICTLKLCPGTFDKPRRDPYAPDFHCTPGSTFVNPADGCNMCTCKEDGTTAGCTQTACADEHHKVKRSPVNNDPASPDFSCQPGTSFKHADGCNDCTCAANGKLAICTLKLCPGTFDKPRRDPYAPDFHCTPGSTFVNPADGCNMCTCKEDGTTAGCTEMACADEHHKVKRSPVNNDPASPDFSCVPGTSFKHADGCNDCTCSDNGKFAACTLKLCVEPLFTGSPYEDGFSCKPEASFRYECNDCRCLPNGKAAMCTFKLCNPDSVRTVRAITNQNNPNQPNFRCTPGEQFTHSDGCNSCICNQDGKHAACTLKMCITATSPIPETVATVVPPQEKKCVPGSHFPSDDGCNTCFCTNEGKVGCTLMYCENRPLQPSYGGLPPTSGNKPKAEQPIQFPVEKPRYKRDDNDDLYSLPHFDTSAPGFRCEPNLRFRDKCNACFCNAQGLAACTDALCPE</sequence>
<dbReference type="SUPFAM" id="SSF57283">
    <property type="entry name" value="PMP inhibitors"/>
    <property type="match status" value="19"/>
</dbReference>
<feature type="disulfide bond" evidence="7">
    <location>
        <begin position="275"/>
        <end position="290"/>
    </location>
</feature>
<dbReference type="GO" id="GO:0004867">
    <property type="term" value="F:serine-type endopeptidase inhibitor activity"/>
    <property type="evidence" value="ECO:0007669"/>
    <property type="project" value="UniProtKB-UniRule"/>
</dbReference>
<feature type="site" description="Reactive bond" evidence="7">
    <location>
        <begin position="567"/>
        <end position="568"/>
    </location>
</feature>